<dbReference type="PANTHER" id="PTHR46788">
    <property type="entry name" value="EF-HAND CALCIUM-BINDING DOMAIN-CONTAINING PROTEIN 5"/>
    <property type="match status" value="1"/>
</dbReference>
<dbReference type="EMBL" id="KQ965787">
    <property type="protein sequence ID" value="KXS12509.1"/>
    <property type="molecule type" value="Genomic_DNA"/>
</dbReference>
<evidence type="ECO:0000313" key="3">
    <source>
        <dbReference type="Proteomes" id="UP000070544"/>
    </source>
</evidence>
<keyword evidence="3" id="KW-1185">Reference proteome</keyword>
<evidence type="ECO:0000313" key="2">
    <source>
        <dbReference type="EMBL" id="KXS12509.1"/>
    </source>
</evidence>
<name>A0A139A765_GONPJ</name>
<dbReference type="STRING" id="1344416.A0A139A765"/>
<dbReference type="AlphaFoldDB" id="A0A139A765"/>
<evidence type="ECO:0000256" key="1">
    <source>
        <dbReference type="SAM" id="MobiDB-lite"/>
    </source>
</evidence>
<reference evidence="2 3" key="1">
    <citation type="journal article" date="2015" name="Genome Biol. Evol.">
        <title>Phylogenomic analyses indicate that early fungi evolved digesting cell walls of algal ancestors of land plants.</title>
        <authorList>
            <person name="Chang Y."/>
            <person name="Wang S."/>
            <person name="Sekimoto S."/>
            <person name="Aerts A.L."/>
            <person name="Choi C."/>
            <person name="Clum A."/>
            <person name="LaButti K.M."/>
            <person name="Lindquist E.A."/>
            <person name="Yee Ngan C."/>
            <person name="Ohm R.A."/>
            <person name="Salamov A.A."/>
            <person name="Grigoriev I.V."/>
            <person name="Spatafora J.W."/>
            <person name="Berbee M.L."/>
        </authorList>
    </citation>
    <scope>NUCLEOTIDE SEQUENCE [LARGE SCALE GENOMIC DNA]</scope>
    <source>
        <strain evidence="2 3">JEL478</strain>
    </source>
</reference>
<dbReference type="PANTHER" id="PTHR46788:SF1">
    <property type="entry name" value="EF-HAND CALCIUM-BINDING DOMAIN-CONTAINING PROTEIN 5"/>
    <property type="match status" value="1"/>
</dbReference>
<gene>
    <name evidence="2" type="ORF">M427DRAFT_157269</name>
</gene>
<organism evidence="2 3">
    <name type="scientific">Gonapodya prolifera (strain JEL478)</name>
    <name type="common">Monoblepharis prolifera</name>
    <dbReference type="NCBI Taxonomy" id="1344416"/>
    <lineage>
        <taxon>Eukaryota</taxon>
        <taxon>Fungi</taxon>
        <taxon>Fungi incertae sedis</taxon>
        <taxon>Chytridiomycota</taxon>
        <taxon>Chytridiomycota incertae sedis</taxon>
        <taxon>Monoblepharidomycetes</taxon>
        <taxon>Monoblepharidales</taxon>
        <taxon>Gonapodyaceae</taxon>
        <taxon>Gonapodya</taxon>
    </lineage>
</organism>
<dbReference type="OrthoDB" id="199400at2759"/>
<feature type="compositionally biased region" description="Acidic residues" evidence="1">
    <location>
        <begin position="305"/>
        <end position="314"/>
    </location>
</feature>
<proteinExistence type="predicted"/>
<dbReference type="Gene3D" id="1.20.920.60">
    <property type="match status" value="1"/>
</dbReference>
<dbReference type="Proteomes" id="UP000070544">
    <property type="component" value="Unassembled WGS sequence"/>
</dbReference>
<feature type="region of interest" description="Disordered" evidence="1">
    <location>
        <begin position="287"/>
        <end position="324"/>
    </location>
</feature>
<sequence length="324" mass="34805">MQATHPDMGVDVFVVDREGGELWRVAEMDEEVDWAAGGMEAWGAGGLKLERVKKDATNAYLFQSATTNAKVASTGTPPLTAIPVVDPQASGPGSPVAAVVSLRGSGGAPLGEDDIKDVEQMGAILGQGFAVVNGTEPSEGGSTQNLDGEKFSTLAQRALLFGKLVLKRARKLLSQIDTATLSELKSYKKPPALVHTIMKCVLFVFGKTEDNVKGWGETAKMLNVELLKKMQAYDPTVVQKKKRFDRIRKLLSTIKTDDIRKHASLPTQLMHNWLIVSLALRDKAVKERKRLKEAPSSGTLGSMDDGGDDEDDSVLDGGVDAGTD</sequence>
<protein>
    <submittedName>
        <fullName evidence="2">Uncharacterized protein</fullName>
    </submittedName>
</protein>
<accession>A0A139A765</accession>